<sequence length="174" mass="19408">NDKVAPLRSKFAQLFAVVNILRDESRDKEQSSRTLRGNRGGGASSSVSKGNRHKDEDKDEDHLPKKKPRRVITIGSSSSSSSEDSRWSMLNWQALVATRLPPPGPITRRTRTRSLAHTALNSRHSLLAFLDRIACSPSSHLSYLDLGCIALPYSYMLKRLEYQKRIAFYGGAPA</sequence>
<feature type="compositionally biased region" description="Basic and acidic residues" evidence="1">
    <location>
        <begin position="22"/>
        <end position="31"/>
    </location>
</feature>
<dbReference type="Proteomes" id="UP000270094">
    <property type="component" value="Unassembled WGS sequence"/>
</dbReference>
<dbReference type="AlphaFoldDB" id="A0A3P7I9H7"/>
<gene>
    <name evidence="2" type="ORF">SVUK_LOCUS4468</name>
</gene>
<feature type="region of interest" description="Disordered" evidence="1">
    <location>
        <begin position="22"/>
        <end position="85"/>
    </location>
</feature>
<feature type="compositionally biased region" description="Basic and acidic residues" evidence="1">
    <location>
        <begin position="53"/>
        <end position="63"/>
    </location>
</feature>
<organism evidence="2 3">
    <name type="scientific">Strongylus vulgaris</name>
    <name type="common">Blood worm</name>
    <dbReference type="NCBI Taxonomy" id="40348"/>
    <lineage>
        <taxon>Eukaryota</taxon>
        <taxon>Metazoa</taxon>
        <taxon>Ecdysozoa</taxon>
        <taxon>Nematoda</taxon>
        <taxon>Chromadorea</taxon>
        <taxon>Rhabditida</taxon>
        <taxon>Rhabditina</taxon>
        <taxon>Rhabditomorpha</taxon>
        <taxon>Strongyloidea</taxon>
        <taxon>Strongylidae</taxon>
        <taxon>Strongylus</taxon>
    </lineage>
</organism>
<name>A0A3P7I9H7_STRVU</name>
<evidence type="ECO:0000256" key="1">
    <source>
        <dbReference type="SAM" id="MobiDB-lite"/>
    </source>
</evidence>
<feature type="non-terminal residue" evidence="2">
    <location>
        <position position="1"/>
    </location>
</feature>
<keyword evidence="3" id="KW-1185">Reference proteome</keyword>
<protein>
    <submittedName>
        <fullName evidence="2">Uncharacterized protein</fullName>
    </submittedName>
</protein>
<reference evidence="2 3" key="1">
    <citation type="submission" date="2018-11" db="EMBL/GenBank/DDBJ databases">
        <authorList>
            <consortium name="Pathogen Informatics"/>
        </authorList>
    </citation>
    <scope>NUCLEOTIDE SEQUENCE [LARGE SCALE GENOMIC DNA]</scope>
</reference>
<evidence type="ECO:0000313" key="2">
    <source>
        <dbReference type="EMBL" id="VDM69470.1"/>
    </source>
</evidence>
<dbReference type="EMBL" id="UYYB01012347">
    <property type="protein sequence ID" value="VDM69470.1"/>
    <property type="molecule type" value="Genomic_DNA"/>
</dbReference>
<accession>A0A3P7I9H7</accession>
<evidence type="ECO:0000313" key="3">
    <source>
        <dbReference type="Proteomes" id="UP000270094"/>
    </source>
</evidence>
<proteinExistence type="predicted"/>